<dbReference type="PROSITE" id="PS00463">
    <property type="entry name" value="ZN2_CY6_FUNGAL_1"/>
    <property type="match status" value="1"/>
</dbReference>
<gene>
    <name evidence="6" type="ORF">BCV69DRAFT_300599</name>
</gene>
<feature type="coiled-coil region" evidence="3">
    <location>
        <begin position="77"/>
        <end position="104"/>
    </location>
</feature>
<keyword evidence="3" id="KW-0175">Coiled coil</keyword>
<comment type="subcellular location">
    <subcellularLocation>
        <location evidence="1">Nucleus</location>
    </subcellularLocation>
</comment>
<accession>A0A316U244</accession>
<evidence type="ECO:0000256" key="2">
    <source>
        <dbReference type="ARBA" id="ARBA00023242"/>
    </source>
</evidence>
<dbReference type="InterPro" id="IPR050613">
    <property type="entry name" value="Sec_Metabolite_Reg"/>
</dbReference>
<name>A0A316U244_9BASI</name>
<organism evidence="6 7">
    <name type="scientific">Pseudomicrostroma glucosiphilum</name>
    <dbReference type="NCBI Taxonomy" id="1684307"/>
    <lineage>
        <taxon>Eukaryota</taxon>
        <taxon>Fungi</taxon>
        <taxon>Dikarya</taxon>
        <taxon>Basidiomycota</taxon>
        <taxon>Ustilaginomycotina</taxon>
        <taxon>Exobasidiomycetes</taxon>
        <taxon>Microstromatales</taxon>
        <taxon>Microstromatales incertae sedis</taxon>
        <taxon>Pseudomicrostroma</taxon>
    </lineage>
</organism>
<keyword evidence="2" id="KW-0539">Nucleus</keyword>
<dbReference type="PANTHER" id="PTHR31001">
    <property type="entry name" value="UNCHARACTERIZED TRANSCRIPTIONAL REGULATORY PROTEIN"/>
    <property type="match status" value="1"/>
</dbReference>
<dbReference type="STRING" id="1684307.A0A316U244"/>
<feature type="compositionally biased region" description="Basic residues" evidence="4">
    <location>
        <begin position="123"/>
        <end position="133"/>
    </location>
</feature>
<dbReference type="CDD" id="cd12148">
    <property type="entry name" value="fungal_TF_MHR"/>
    <property type="match status" value="1"/>
</dbReference>
<dbReference type="AlphaFoldDB" id="A0A316U244"/>
<dbReference type="GO" id="GO:0000981">
    <property type="term" value="F:DNA-binding transcription factor activity, RNA polymerase II-specific"/>
    <property type="evidence" value="ECO:0007669"/>
    <property type="project" value="InterPro"/>
</dbReference>
<sequence>MAMGPPAPVPSSSKSSKQTSPLSPIPLEGPDLKKLTPSCSRCRAKKLKCDTRQPCSNCIARHLDAECRKDERIPRGRKRVKLDAVSVQEEMRQLRQRMDELGELLPHLSPGPSSPTVPANGTHSKHQRPKLKHASSSMQTSYHESPSSSSADELDHAPYPRDTDQSVRALEKWADGEGPSTSSKDISTSAALVSKVRSELWRNDSVNPYWADPVNFQARIELSREAFALLPEPEVIEELVDVYFVRCNHLCGGILSETRFRRLAVIGRKSNLTTEEILISPAYIDPSSWSIMFMVLSIALCFYPYESDAASSRFHGVNKFRAEEGEVWTRNAHDLSRRALGLHGSLSLCSLPALQAATLLTFRAREPDAYTRQLLRLSIASAQALGYHQLGKLPLQDDDEIETRIRKEGITRLWAYLCCRDWCAAEKDGTYAIQPNQCTTRAPLHFSESDLLGGMTKSKPMTELTQMTYPLQMLALSKIIREAHDIRQASGQPLLSPATSDQFHKRLLRWLWALPLPLQIGSDIISPRTTATQRWMLHQQAFHQLLKLCRGDLSKHSVRASILDLADSILVTHRKVKAICPVLKNMWVNWMHLMNAAIIVGFDLLEAEEGKQKEPTARAAARQKIQTAMDAINGTSGSHRGAFLLEALLYTEEERHQRIQSGQAVDPIDFSALTLDLIRIAASKSTEPLWKLTDFTFPDRAHDSVMPALATNTLANDQCEAVRVDDWQKVAFELGLTSDFGFEPHENGGIDLLQLRGSNVNDEPPRMSLAHINTNNAASVYSPAYLNGSAEAASRGALPPSRLSLSSPQEGFSPSASGKFNSSYTTPGGAGEVSGGVNGSRGESFTSSGASANDDQAPTSASSGPRSPRSVVTAAGGVEPFGWREFGEKYPQQHSLYHVHYQLQQQQQQQHQSHHQDHSPSMDPVHSNQQGPYVSHMSAPSYPQEARQQLPHQQQTLQHLQHQPQQQHQQQQHQHQHQQAHNHFVGHPHPQHQHAPMQIHSHTLQHRHPHSQH</sequence>
<dbReference type="GO" id="GO:0008270">
    <property type="term" value="F:zinc ion binding"/>
    <property type="evidence" value="ECO:0007669"/>
    <property type="project" value="InterPro"/>
</dbReference>
<dbReference type="PANTHER" id="PTHR31001:SF89">
    <property type="entry name" value="ZN(2)-C6 FUNGAL-TYPE DOMAIN-CONTAINING PROTEIN"/>
    <property type="match status" value="1"/>
</dbReference>
<feature type="compositionally biased region" description="Polar residues" evidence="4">
    <location>
        <begin position="134"/>
        <end position="151"/>
    </location>
</feature>
<reference evidence="6 7" key="1">
    <citation type="journal article" date="2018" name="Mol. Biol. Evol.">
        <title>Broad Genomic Sampling Reveals a Smut Pathogenic Ancestry of the Fungal Clade Ustilaginomycotina.</title>
        <authorList>
            <person name="Kijpornyongpan T."/>
            <person name="Mondo S.J."/>
            <person name="Barry K."/>
            <person name="Sandor L."/>
            <person name="Lee J."/>
            <person name="Lipzen A."/>
            <person name="Pangilinan J."/>
            <person name="LaButti K."/>
            <person name="Hainaut M."/>
            <person name="Henrissat B."/>
            <person name="Grigoriev I.V."/>
            <person name="Spatafora J.W."/>
            <person name="Aime M.C."/>
        </authorList>
    </citation>
    <scope>NUCLEOTIDE SEQUENCE [LARGE SCALE GENOMIC DNA]</scope>
    <source>
        <strain evidence="6 7">MCA 4718</strain>
    </source>
</reference>
<dbReference type="OrthoDB" id="39175at2759"/>
<feature type="compositionally biased region" description="Basic and acidic residues" evidence="4">
    <location>
        <begin position="153"/>
        <end position="164"/>
    </location>
</feature>
<evidence type="ECO:0000256" key="3">
    <source>
        <dbReference type="SAM" id="Coils"/>
    </source>
</evidence>
<dbReference type="GO" id="GO:0005634">
    <property type="term" value="C:nucleus"/>
    <property type="evidence" value="ECO:0007669"/>
    <property type="project" value="UniProtKB-SubCell"/>
</dbReference>
<feature type="domain" description="Zn(2)-C6 fungal-type" evidence="5">
    <location>
        <begin position="38"/>
        <end position="69"/>
    </location>
</feature>
<feature type="compositionally biased region" description="Low complexity" evidence="4">
    <location>
        <begin position="798"/>
        <end position="808"/>
    </location>
</feature>
<feature type="region of interest" description="Disordered" evidence="4">
    <location>
        <begin position="104"/>
        <end position="164"/>
    </location>
</feature>
<feature type="compositionally biased region" description="Low complexity" evidence="4">
    <location>
        <begin position="10"/>
        <end position="22"/>
    </location>
</feature>
<feature type="region of interest" description="Disordered" evidence="4">
    <location>
        <begin position="903"/>
        <end position="996"/>
    </location>
</feature>
<feature type="region of interest" description="Disordered" evidence="4">
    <location>
        <begin position="1"/>
        <end position="34"/>
    </location>
</feature>
<dbReference type="Pfam" id="PF00172">
    <property type="entry name" value="Zn_clus"/>
    <property type="match status" value="1"/>
</dbReference>
<feature type="compositionally biased region" description="Polar residues" evidence="4">
    <location>
        <begin position="809"/>
        <end position="826"/>
    </location>
</feature>
<feature type="compositionally biased region" description="Low complexity" evidence="4">
    <location>
        <begin position="948"/>
        <end position="973"/>
    </location>
</feature>
<dbReference type="SMART" id="SM00066">
    <property type="entry name" value="GAL4"/>
    <property type="match status" value="1"/>
</dbReference>
<dbReference type="EMBL" id="KZ819332">
    <property type="protein sequence ID" value="PWN19280.1"/>
    <property type="molecule type" value="Genomic_DNA"/>
</dbReference>
<dbReference type="PROSITE" id="PS50048">
    <property type="entry name" value="ZN2_CY6_FUNGAL_2"/>
    <property type="match status" value="1"/>
</dbReference>
<feature type="compositionally biased region" description="Polar residues" evidence="4">
    <location>
        <begin position="841"/>
        <end position="865"/>
    </location>
</feature>
<dbReference type="InterPro" id="IPR036864">
    <property type="entry name" value="Zn2-C6_fun-type_DNA-bd_sf"/>
</dbReference>
<dbReference type="SUPFAM" id="SSF57701">
    <property type="entry name" value="Zn2/Cys6 DNA-binding domain"/>
    <property type="match status" value="1"/>
</dbReference>
<evidence type="ECO:0000256" key="1">
    <source>
        <dbReference type="ARBA" id="ARBA00004123"/>
    </source>
</evidence>
<proteinExistence type="predicted"/>
<dbReference type="InterPro" id="IPR001138">
    <property type="entry name" value="Zn2Cys6_DnaBD"/>
</dbReference>
<evidence type="ECO:0000259" key="5">
    <source>
        <dbReference type="PROSITE" id="PS50048"/>
    </source>
</evidence>
<feature type="compositionally biased region" description="Gly residues" evidence="4">
    <location>
        <begin position="828"/>
        <end position="839"/>
    </location>
</feature>
<evidence type="ECO:0000256" key="4">
    <source>
        <dbReference type="SAM" id="MobiDB-lite"/>
    </source>
</evidence>
<feature type="compositionally biased region" description="Basic residues" evidence="4">
    <location>
        <begin position="974"/>
        <end position="992"/>
    </location>
</feature>
<evidence type="ECO:0000313" key="7">
    <source>
        <dbReference type="Proteomes" id="UP000245942"/>
    </source>
</evidence>
<protein>
    <recommendedName>
        <fullName evidence="5">Zn(2)-C6 fungal-type domain-containing protein</fullName>
    </recommendedName>
</protein>
<dbReference type="Proteomes" id="UP000245942">
    <property type="component" value="Unassembled WGS sequence"/>
</dbReference>
<keyword evidence="7" id="KW-1185">Reference proteome</keyword>
<dbReference type="GeneID" id="37016207"/>
<evidence type="ECO:0000313" key="6">
    <source>
        <dbReference type="EMBL" id="PWN19280.1"/>
    </source>
</evidence>
<dbReference type="CDD" id="cd00067">
    <property type="entry name" value="GAL4"/>
    <property type="match status" value="1"/>
</dbReference>
<dbReference type="RefSeq" id="XP_025346440.1">
    <property type="nucleotide sequence ID" value="XM_025494473.1"/>
</dbReference>
<dbReference type="Gene3D" id="4.10.240.10">
    <property type="entry name" value="Zn(2)-C6 fungal-type DNA-binding domain"/>
    <property type="match status" value="1"/>
</dbReference>
<feature type="region of interest" description="Disordered" evidence="4">
    <location>
        <begin position="796"/>
        <end position="873"/>
    </location>
</feature>